<dbReference type="PANTHER" id="PTHR43918:SF4">
    <property type="entry name" value="CARBOXYLIC ESTER HYDROLASE"/>
    <property type="match status" value="1"/>
</dbReference>
<gene>
    <name evidence="5" type="ORF">DDE83_007281</name>
</gene>
<evidence type="ECO:0000256" key="1">
    <source>
        <dbReference type="ARBA" id="ARBA00005964"/>
    </source>
</evidence>
<dbReference type="Gene3D" id="3.40.50.1820">
    <property type="entry name" value="alpha/beta hydrolase"/>
    <property type="match status" value="1"/>
</dbReference>
<reference evidence="6" key="1">
    <citation type="submission" date="2018-05" db="EMBL/GenBank/DDBJ databases">
        <title>Draft genome sequence of Stemphylium lycopersici strain CIDEFI 213.</title>
        <authorList>
            <person name="Medina R."/>
            <person name="Franco M.E.E."/>
            <person name="Lucentini C.G."/>
            <person name="Saparrat M.C.N."/>
            <person name="Balatti P.A."/>
        </authorList>
    </citation>
    <scope>NUCLEOTIDE SEQUENCE [LARGE SCALE GENOMIC DNA]</scope>
    <source>
        <strain evidence="6">CIDEFI 213</strain>
    </source>
</reference>
<dbReference type="PROSITE" id="PS00941">
    <property type="entry name" value="CARBOXYLESTERASE_B_2"/>
    <property type="match status" value="1"/>
</dbReference>
<dbReference type="InterPro" id="IPR050654">
    <property type="entry name" value="AChE-related_enzymes"/>
</dbReference>
<dbReference type="AlphaFoldDB" id="A0A364MX12"/>
<evidence type="ECO:0000313" key="6">
    <source>
        <dbReference type="Proteomes" id="UP000249619"/>
    </source>
</evidence>
<sequence>MKLLVIIGALVSTLANARVVPSLDAAPRNLPRDAGINNTLSDHLYLGGTEPSTVHINAAPTKFDKAAEIGRTLDSAMKSKDSVARWFFKDFPNFHETCQSPFEGDGREELAKWGFDDSDELSKEVEKDCDFETYHHIEATFQELGLDTKAAKDGGPNKCFKINHRDGPAIKRLPDGSLPSEANQYYDVCGKEYRATGATYEFAVNPNGLGALMNIMSMAYCAEKFTWFRKPLPDELPHIGTPSDIAWANWNRAGASDIRDIKYLLVTQVMNAGSREIFTSALKTLQPPETTSSTLPPTISTTNGTLVGVRNTQYDQDFFLGVPYAEPPTGNLRYKRPEPIVGFSHEESEDCLTLNVVRPASAQNDSNLPVLVFVHGGGFQDGNGADQRYNMSFLVQESVNVGSPIIGVTINYRISGFGFLSGSKVHESGVTNLGLHDQRMALGWLQDNIAAFGGDASRVTIQGESAGAVSIGYHLVAYGGRDDGLFRASIAQSGGPAAVGMNISRSEQDRMYNDVLNQTGCMDSYDTLDCLRETSVDKLKAAFQGQLYFPVQDGDMIAENPFVALDEGRFLKRPLLAGTTTNEGTAFATDEGVSANTTTEFRNTIATYMGPGVPSTTVNAIAAEYLERMSPEDAQTYLGTVVPSLRPDYGLLYGRASLFRGDQLFIAPRRFSSAMWAKHGVPNYTYRFDTVPSGVSPELLGVAHYSEIPFVFYNVDGVGHEINFLAADSTQERDELVALGRRMSRMWISFVNEMQPNAEYALGGGNVTWPVYTNSNPVNMVFRKEGISVERDDWRAAAINRLNSAVAGFRVSMEICKSNLLAFSGTGRYWFMFAAF</sequence>
<dbReference type="InterPro" id="IPR002018">
    <property type="entry name" value="CarbesteraseB"/>
</dbReference>
<dbReference type="PANTHER" id="PTHR43918">
    <property type="entry name" value="ACETYLCHOLINESTERASE"/>
    <property type="match status" value="1"/>
</dbReference>
<comment type="similarity">
    <text evidence="1">Belongs to the type-B carboxylesterase/lipase family.</text>
</comment>
<dbReference type="InterPro" id="IPR029058">
    <property type="entry name" value="AB_hydrolase_fold"/>
</dbReference>
<accession>A0A364MX12</accession>
<proteinExistence type="inferred from homology"/>
<dbReference type="InterPro" id="IPR019826">
    <property type="entry name" value="Carboxylesterase_B_AS"/>
</dbReference>
<feature type="signal peptide" evidence="3">
    <location>
        <begin position="1"/>
        <end position="17"/>
    </location>
</feature>
<dbReference type="EMBL" id="QGDH01000128">
    <property type="protein sequence ID" value="RAR05712.1"/>
    <property type="molecule type" value="Genomic_DNA"/>
</dbReference>
<comment type="caution">
    <text evidence="5">The sequence shown here is derived from an EMBL/GenBank/DDBJ whole genome shotgun (WGS) entry which is preliminary data.</text>
</comment>
<keyword evidence="2" id="KW-0378">Hydrolase</keyword>
<feature type="domain" description="Carboxylesterase type B" evidence="4">
    <location>
        <begin position="346"/>
        <end position="778"/>
    </location>
</feature>
<evidence type="ECO:0000259" key="4">
    <source>
        <dbReference type="Pfam" id="PF00135"/>
    </source>
</evidence>
<dbReference type="PROSITE" id="PS00122">
    <property type="entry name" value="CARBOXYLESTERASE_B_1"/>
    <property type="match status" value="1"/>
</dbReference>
<keyword evidence="6" id="KW-1185">Reference proteome</keyword>
<feature type="domain" description="Carboxylesterase type B" evidence="4">
    <location>
        <begin position="297"/>
        <end position="340"/>
    </location>
</feature>
<dbReference type="STRING" id="183478.A0A364MX12"/>
<evidence type="ECO:0000256" key="3">
    <source>
        <dbReference type="SAM" id="SignalP"/>
    </source>
</evidence>
<evidence type="ECO:0000256" key="2">
    <source>
        <dbReference type="ARBA" id="ARBA00022801"/>
    </source>
</evidence>
<keyword evidence="3" id="KW-0732">Signal</keyword>
<dbReference type="SUPFAM" id="SSF53474">
    <property type="entry name" value="alpha/beta-Hydrolases"/>
    <property type="match status" value="1"/>
</dbReference>
<dbReference type="InterPro" id="IPR019819">
    <property type="entry name" value="Carboxylesterase_B_CS"/>
</dbReference>
<dbReference type="Pfam" id="PF00135">
    <property type="entry name" value="COesterase"/>
    <property type="match status" value="2"/>
</dbReference>
<evidence type="ECO:0000313" key="5">
    <source>
        <dbReference type="EMBL" id="RAR05712.1"/>
    </source>
</evidence>
<feature type="chain" id="PRO_5016610749" evidence="3">
    <location>
        <begin position="18"/>
        <end position="836"/>
    </location>
</feature>
<name>A0A364MX12_STELY</name>
<protein>
    <submittedName>
        <fullName evidence="5">Carotenoid ester lipase-like protein</fullName>
    </submittedName>
</protein>
<dbReference type="Proteomes" id="UP000249619">
    <property type="component" value="Unassembled WGS sequence"/>
</dbReference>
<dbReference type="GO" id="GO:0052689">
    <property type="term" value="F:carboxylic ester hydrolase activity"/>
    <property type="evidence" value="ECO:0007669"/>
    <property type="project" value="TreeGrafter"/>
</dbReference>
<organism evidence="5 6">
    <name type="scientific">Stemphylium lycopersici</name>
    <name type="common">Tomato gray leaf spot disease fungus</name>
    <name type="synonym">Thyrospora lycopersici</name>
    <dbReference type="NCBI Taxonomy" id="183478"/>
    <lineage>
        <taxon>Eukaryota</taxon>
        <taxon>Fungi</taxon>
        <taxon>Dikarya</taxon>
        <taxon>Ascomycota</taxon>
        <taxon>Pezizomycotina</taxon>
        <taxon>Dothideomycetes</taxon>
        <taxon>Pleosporomycetidae</taxon>
        <taxon>Pleosporales</taxon>
        <taxon>Pleosporineae</taxon>
        <taxon>Pleosporaceae</taxon>
        <taxon>Stemphylium</taxon>
    </lineage>
</organism>